<proteinExistence type="inferred from homology"/>
<evidence type="ECO:0000256" key="3">
    <source>
        <dbReference type="ARBA" id="ARBA00012954"/>
    </source>
</evidence>
<evidence type="ECO:0000256" key="10">
    <source>
        <dbReference type="PIRSR" id="PIRSR500134-3"/>
    </source>
</evidence>
<feature type="binding site" evidence="9">
    <location>
        <begin position="153"/>
        <end position="156"/>
    </location>
    <ligand>
        <name>substrate</name>
    </ligand>
</feature>
<feature type="binding site" evidence="10">
    <location>
        <position position="30"/>
    </location>
    <ligand>
        <name>NAD(+)</name>
        <dbReference type="ChEBI" id="CHEBI:57540"/>
    </ligand>
</feature>
<organism evidence="12 13">
    <name type="scientific">Kitasatospora gansuensis</name>
    <dbReference type="NCBI Taxonomy" id="258050"/>
    <lineage>
        <taxon>Bacteria</taxon>
        <taxon>Bacillati</taxon>
        <taxon>Actinomycetota</taxon>
        <taxon>Actinomycetes</taxon>
        <taxon>Kitasatosporales</taxon>
        <taxon>Streptomycetaceae</taxon>
        <taxon>Kitasatospora</taxon>
    </lineage>
</organism>
<name>A0A7W7SJU8_9ACTN</name>
<comment type="pathway">
    <text evidence="1">Nucleotide-sugar biosynthesis; UDP-alpha-D-glucuronate biosynthesis; UDP-alpha-D-glucuronate from UDP-alpha-D-glucose: step 1/1.</text>
</comment>
<keyword evidence="13" id="KW-1185">Reference proteome</keyword>
<dbReference type="InterPro" id="IPR014026">
    <property type="entry name" value="UDP-Glc/GDP-Man_DH_dimer"/>
</dbReference>
<accession>A0A7W7SJU8</accession>
<evidence type="ECO:0000256" key="5">
    <source>
        <dbReference type="ARBA" id="ARBA00023027"/>
    </source>
</evidence>
<dbReference type="SMART" id="SM00984">
    <property type="entry name" value="UDPG_MGDP_dh_C"/>
    <property type="match status" value="1"/>
</dbReference>
<dbReference type="NCBIfam" id="TIGR03026">
    <property type="entry name" value="NDP-sugDHase"/>
    <property type="match status" value="1"/>
</dbReference>
<dbReference type="Pfam" id="PF00984">
    <property type="entry name" value="UDPG_MGDP_dh"/>
    <property type="match status" value="1"/>
</dbReference>
<evidence type="ECO:0000256" key="4">
    <source>
        <dbReference type="ARBA" id="ARBA00023002"/>
    </source>
</evidence>
<keyword evidence="4 7" id="KW-0560">Oxidoreductase</keyword>
<comment type="caution">
    <text evidence="12">The sequence shown here is derived from an EMBL/GenBank/DDBJ whole genome shotgun (WGS) entry which is preliminary data.</text>
</comment>
<dbReference type="PIRSF" id="PIRSF000124">
    <property type="entry name" value="UDPglc_GDPman_dh"/>
    <property type="match status" value="1"/>
</dbReference>
<feature type="binding site" evidence="9">
    <location>
        <position position="263"/>
    </location>
    <ligand>
        <name>substrate</name>
    </ligand>
</feature>
<dbReference type="InterPro" id="IPR008927">
    <property type="entry name" value="6-PGluconate_DH-like_C_sf"/>
</dbReference>
<protein>
    <recommendedName>
        <fullName evidence="3 7">UDP-glucose 6-dehydrogenase</fullName>
        <ecNumber evidence="3 7">1.1.1.22</ecNumber>
    </recommendedName>
</protein>
<dbReference type="AlphaFoldDB" id="A0A7W7SJU8"/>
<comment type="similarity">
    <text evidence="2 7">Belongs to the UDP-glucose/GDP-mannose dehydrogenase family.</text>
</comment>
<dbReference type="PIRSF" id="PIRSF500134">
    <property type="entry name" value="UDPglc_DH_bac"/>
    <property type="match status" value="1"/>
</dbReference>
<dbReference type="Gene3D" id="3.40.50.720">
    <property type="entry name" value="NAD(P)-binding Rossmann-like Domain"/>
    <property type="match status" value="2"/>
</dbReference>
<keyword evidence="5 7" id="KW-0520">NAD</keyword>
<dbReference type="InterPro" id="IPR001732">
    <property type="entry name" value="UDP-Glc/GDP-Man_DH_N"/>
</dbReference>
<dbReference type="GO" id="GO:0006065">
    <property type="term" value="P:UDP-glucuronate biosynthetic process"/>
    <property type="evidence" value="ECO:0007669"/>
    <property type="project" value="UniProtKB-UniPathway"/>
</dbReference>
<dbReference type="InterPro" id="IPR036291">
    <property type="entry name" value="NAD(P)-bd_dom_sf"/>
</dbReference>
<evidence type="ECO:0000256" key="8">
    <source>
        <dbReference type="PIRSR" id="PIRSR500134-1"/>
    </source>
</evidence>
<dbReference type="Pfam" id="PF03720">
    <property type="entry name" value="UDPG_MGDP_dh_C"/>
    <property type="match status" value="1"/>
</dbReference>
<sequence>MKISVIGTGYLGATHAAAMAELGHQVLGMDTDTHKVEALNKGQAPFVERGLDDLLAKHTTARTLRFTASYAEAAEFADVHFLGIGTPQQAGSGAYDLTHLQAAVRRLAPQLRDHALIVGKSTVPVGTTAQLRQILTEHARPGSNIHLAWSPEFLRESLAVEDTLRPDRIVLGIENGDTTSEAVFRAVYAEILGAGSPLIVTSLSTAELIKGAANAFLATKISFINAMAELCELTGADVQQLALGLGYDQRIGFQGMRPGLGFGGGCLPKDLLGFTHRAEELGADQAVSFLRQVDAINRRRRERTVELAREMLGGTVVGKRIAVWGAAFKPGTDDIRDSPALAVAGALHRIGAEVTVHDPAALENARRACPSLDYADDPVSAVTGAALLLHLTDWPQYAETDPAEVRQHIAAPRVIDARSALDTDRWRRAGWTFRALGCP</sequence>
<feature type="binding site" evidence="10">
    <location>
        <position position="86"/>
    </location>
    <ligand>
        <name>NAD(+)</name>
        <dbReference type="ChEBI" id="CHEBI:57540"/>
    </ligand>
</feature>
<evidence type="ECO:0000256" key="7">
    <source>
        <dbReference type="PIRNR" id="PIRNR000124"/>
    </source>
</evidence>
<dbReference type="GO" id="GO:0051287">
    <property type="term" value="F:NAD binding"/>
    <property type="evidence" value="ECO:0007669"/>
    <property type="project" value="InterPro"/>
</dbReference>
<feature type="binding site" evidence="10">
    <location>
        <position position="156"/>
    </location>
    <ligand>
        <name>NAD(+)</name>
        <dbReference type="ChEBI" id="CHEBI:57540"/>
    </ligand>
</feature>
<evidence type="ECO:0000256" key="6">
    <source>
        <dbReference type="ARBA" id="ARBA00047473"/>
    </source>
</evidence>
<dbReference type="Pfam" id="PF03721">
    <property type="entry name" value="UDPG_MGDP_dh_N"/>
    <property type="match status" value="1"/>
</dbReference>
<feature type="binding site" evidence="9">
    <location>
        <position position="329"/>
    </location>
    <ligand>
        <name>substrate</name>
    </ligand>
</feature>
<reference evidence="12 13" key="1">
    <citation type="submission" date="2020-08" db="EMBL/GenBank/DDBJ databases">
        <title>Sequencing the genomes of 1000 actinobacteria strains.</title>
        <authorList>
            <person name="Klenk H.-P."/>
        </authorList>
    </citation>
    <scope>NUCLEOTIDE SEQUENCE [LARGE SCALE GENOMIC DNA]</scope>
    <source>
        <strain evidence="12 13">DSM 44786</strain>
    </source>
</reference>
<evidence type="ECO:0000313" key="13">
    <source>
        <dbReference type="Proteomes" id="UP000573327"/>
    </source>
</evidence>
<feature type="active site" description="Nucleophile" evidence="8">
    <location>
        <position position="266"/>
    </location>
</feature>
<dbReference type="InterPro" id="IPR017476">
    <property type="entry name" value="UDP-Glc/GDP-Man"/>
</dbReference>
<dbReference type="PANTHER" id="PTHR43750">
    <property type="entry name" value="UDP-GLUCOSE 6-DEHYDROGENASE TUAD"/>
    <property type="match status" value="1"/>
</dbReference>
<dbReference type="GO" id="GO:0003979">
    <property type="term" value="F:UDP-glucose 6-dehydrogenase activity"/>
    <property type="evidence" value="ECO:0007669"/>
    <property type="project" value="UniProtKB-EC"/>
</dbReference>
<evidence type="ECO:0000256" key="2">
    <source>
        <dbReference type="ARBA" id="ARBA00006601"/>
    </source>
</evidence>
<dbReference type="RefSeq" id="WP_184924048.1">
    <property type="nucleotide sequence ID" value="NZ_JACHJR010000001.1"/>
</dbReference>
<dbReference type="SUPFAM" id="SSF51735">
    <property type="entry name" value="NAD(P)-binding Rossmann-fold domains"/>
    <property type="match status" value="1"/>
</dbReference>
<dbReference type="SUPFAM" id="SSF48179">
    <property type="entry name" value="6-phosphogluconate dehydrogenase C-terminal domain-like"/>
    <property type="match status" value="1"/>
</dbReference>
<dbReference type="GO" id="GO:0000271">
    <property type="term" value="P:polysaccharide biosynthetic process"/>
    <property type="evidence" value="ECO:0007669"/>
    <property type="project" value="InterPro"/>
</dbReference>
<gene>
    <name evidence="12" type="ORF">F4556_007354</name>
</gene>
<feature type="binding site" evidence="10">
    <location>
        <position position="122"/>
    </location>
    <ligand>
        <name>NAD(+)</name>
        <dbReference type="ChEBI" id="CHEBI:57540"/>
    </ligand>
</feature>
<dbReference type="PANTHER" id="PTHR43750:SF3">
    <property type="entry name" value="UDP-GLUCOSE 6-DEHYDROGENASE TUAD"/>
    <property type="match status" value="1"/>
</dbReference>
<evidence type="ECO:0000313" key="12">
    <source>
        <dbReference type="EMBL" id="MBB4951819.1"/>
    </source>
</evidence>
<evidence type="ECO:0000256" key="9">
    <source>
        <dbReference type="PIRSR" id="PIRSR500134-2"/>
    </source>
</evidence>
<dbReference type="InterPro" id="IPR028357">
    <property type="entry name" value="UDPglc_DH_bac"/>
</dbReference>
<dbReference type="InterPro" id="IPR014027">
    <property type="entry name" value="UDP-Glc/GDP-Man_DH_C"/>
</dbReference>
<comment type="catalytic activity">
    <reaction evidence="6 7">
        <text>UDP-alpha-D-glucose + 2 NAD(+) + H2O = UDP-alpha-D-glucuronate + 2 NADH + 3 H(+)</text>
        <dbReference type="Rhea" id="RHEA:23596"/>
        <dbReference type="ChEBI" id="CHEBI:15377"/>
        <dbReference type="ChEBI" id="CHEBI:15378"/>
        <dbReference type="ChEBI" id="CHEBI:57540"/>
        <dbReference type="ChEBI" id="CHEBI:57945"/>
        <dbReference type="ChEBI" id="CHEBI:58052"/>
        <dbReference type="ChEBI" id="CHEBI:58885"/>
        <dbReference type="EC" id="1.1.1.22"/>
    </reaction>
</comment>
<dbReference type="EMBL" id="JACHJR010000001">
    <property type="protein sequence ID" value="MBB4951819.1"/>
    <property type="molecule type" value="Genomic_DNA"/>
</dbReference>
<dbReference type="SUPFAM" id="SSF52413">
    <property type="entry name" value="UDP-glucose/GDP-mannose dehydrogenase C-terminal domain"/>
    <property type="match status" value="1"/>
</dbReference>
<feature type="binding site" evidence="9">
    <location>
        <position position="210"/>
    </location>
    <ligand>
        <name>substrate</name>
    </ligand>
</feature>
<dbReference type="EC" id="1.1.1.22" evidence="3 7"/>
<dbReference type="Proteomes" id="UP000573327">
    <property type="component" value="Unassembled WGS sequence"/>
</dbReference>
<feature type="binding site" evidence="10">
    <location>
        <position position="336"/>
    </location>
    <ligand>
        <name>NAD(+)</name>
        <dbReference type="ChEBI" id="CHEBI:57540"/>
    </ligand>
</feature>
<evidence type="ECO:0000256" key="1">
    <source>
        <dbReference type="ARBA" id="ARBA00004701"/>
    </source>
</evidence>
<feature type="binding site" evidence="10">
    <location>
        <position position="35"/>
    </location>
    <ligand>
        <name>NAD(+)</name>
        <dbReference type="ChEBI" id="CHEBI:57540"/>
    </ligand>
</feature>
<dbReference type="UniPathway" id="UPA00038">
    <property type="reaction ID" value="UER00491"/>
</dbReference>
<evidence type="ECO:0000259" key="11">
    <source>
        <dbReference type="SMART" id="SM00984"/>
    </source>
</evidence>
<dbReference type="InterPro" id="IPR036220">
    <property type="entry name" value="UDP-Glc/GDP-Man_DH_C_sf"/>
</dbReference>
<feature type="domain" description="UDP-glucose/GDP-mannose dehydrogenase C-terminal" evidence="11">
    <location>
        <begin position="322"/>
        <end position="423"/>
    </location>
</feature>
<dbReference type="Gene3D" id="1.20.5.100">
    <property type="entry name" value="Cytochrome c1, transmembrane anchor, C-terminal"/>
    <property type="match status" value="1"/>
</dbReference>
<feature type="binding site" evidence="10">
    <location>
        <position position="269"/>
    </location>
    <ligand>
        <name>NAD(+)</name>
        <dbReference type="ChEBI" id="CHEBI:57540"/>
    </ligand>
</feature>